<dbReference type="Proteomes" id="UP000758155">
    <property type="component" value="Unassembled WGS sequence"/>
</dbReference>
<protein>
    <submittedName>
        <fullName evidence="2">Uncharacterized protein</fullName>
    </submittedName>
</protein>
<gene>
    <name evidence="2" type="ORF">E8E12_001895</name>
</gene>
<sequence length="442" mass="49702">MKRAAIVAQILATLTALAVSDATIRPLTSTTAKPFDNASSRIAVPFGIHDTVKFSSLFEPSLVATAETDWDPDDIATDATWAKYRAKGHWYGCLLDMKDELCGRALGDMRNPPSAESIWQGDLRQSILDWGWYDAFYDSDISCNFRDSTMDGVYDAKIKIQTALEALGLSWLPFGKGGDNECHSVEHYDENLLPDEGEGDYKCKNPFRNASHQVKLIEDQTYMVGGRSYPATGAYYRFAVNTRGGALFAQNMKKPQAAAEEELGRTIPENQLPHLQRASDIMWSYWERNNANPQNLRYYFVNYIKNDETLPLIARALRNHGLNTVPRWPGLELGMHTDEAEAILGSPVGATIAHLLLQHKSTFGVKNFGGITIFRDNYPEKYLPEIHLLFKIIDVPFDEQIDSDVEMPDADDVKAKRMEPVQEIFKDNGKSILREQRVVVGI</sequence>
<evidence type="ECO:0000256" key="1">
    <source>
        <dbReference type="SAM" id="SignalP"/>
    </source>
</evidence>
<dbReference type="OrthoDB" id="5337308at2759"/>
<keyword evidence="3" id="KW-1185">Reference proteome</keyword>
<reference evidence="2" key="1">
    <citation type="submission" date="2019-04" db="EMBL/GenBank/DDBJ databases">
        <title>Sequencing of skin fungus with MAO and IRED activity.</title>
        <authorList>
            <person name="Marsaioli A.J."/>
            <person name="Bonatto J.M.C."/>
            <person name="Reis Junior O."/>
        </authorList>
    </citation>
    <scope>NUCLEOTIDE SEQUENCE</scope>
    <source>
        <strain evidence="2">28M1</strain>
    </source>
</reference>
<keyword evidence="1" id="KW-0732">Signal</keyword>
<organism evidence="2 3">
    <name type="scientific">Didymella heteroderae</name>
    <dbReference type="NCBI Taxonomy" id="1769908"/>
    <lineage>
        <taxon>Eukaryota</taxon>
        <taxon>Fungi</taxon>
        <taxon>Dikarya</taxon>
        <taxon>Ascomycota</taxon>
        <taxon>Pezizomycotina</taxon>
        <taxon>Dothideomycetes</taxon>
        <taxon>Pleosporomycetidae</taxon>
        <taxon>Pleosporales</taxon>
        <taxon>Pleosporineae</taxon>
        <taxon>Didymellaceae</taxon>
        <taxon>Didymella</taxon>
    </lineage>
</organism>
<dbReference type="EMBL" id="SWKV01000012">
    <property type="protein sequence ID" value="KAF3043373.1"/>
    <property type="molecule type" value="Genomic_DNA"/>
</dbReference>
<accession>A0A9P5C3T2</accession>
<evidence type="ECO:0000313" key="2">
    <source>
        <dbReference type="EMBL" id="KAF3043373.1"/>
    </source>
</evidence>
<proteinExistence type="predicted"/>
<dbReference type="AlphaFoldDB" id="A0A9P5C3T2"/>
<comment type="caution">
    <text evidence="2">The sequence shown here is derived from an EMBL/GenBank/DDBJ whole genome shotgun (WGS) entry which is preliminary data.</text>
</comment>
<feature type="signal peptide" evidence="1">
    <location>
        <begin position="1"/>
        <end position="20"/>
    </location>
</feature>
<feature type="chain" id="PRO_5040413823" evidence="1">
    <location>
        <begin position="21"/>
        <end position="442"/>
    </location>
</feature>
<evidence type="ECO:0000313" key="3">
    <source>
        <dbReference type="Proteomes" id="UP000758155"/>
    </source>
</evidence>
<name>A0A9P5C3T2_9PLEO</name>